<name>K1KHB0_9BURK</name>
<dbReference type="PATRIC" id="fig|742823.3.peg.1211"/>
<dbReference type="EMBL" id="ADMG01000031">
    <property type="protein sequence ID" value="EKB31114.1"/>
    <property type="molecule type" value="Genomic_DNA"/>
</dbReference>
<comment type="caution">
    <text evidence="1">The sequence shown here is derived from an EMBL/GenBank/DDBJ whole genome shotgun (WGS) entry which is preliminary data.</text>
</comment>
<dbReference type="RefSeq" id="WP_005435128.1">
    <property type="nucleotide sequence ID" value="NZ_JH815516.1"/>
</dbReference>
<dbReference type="AlphaFoldDB" id="K1KHB0"/>
<sequence length="251" mass="29039">MGLDLYAGTFTRYYTRNWKTVVEAWAEANGVDFKRTEAEDEEKLSPEEVQAIVCAWRDEMLQAVTPENQLPETWEESNDKAYYTDKPDWDAFGAMLLVTAAHTYEETIPETLEKGWNFTEHPLIKRLAEDHEHVYSLFRSVMVWVPITKSTMVFRGPMPTGNEVMIGTLGALEQELEHINEICWLAKEETILSWTETEGYPAKTLKDVETGTEDGKKETYSTESLAKFAFSIFWRAMKFAKENRTPVLFDY</sequence>
<evidence type="ECO:0000313" key="1">
    <source>
        <dbReference type="EMBL" id="EKB31114.1"/>
    </source>
</evidence>
<protein>
    <submittedName>
        <fullName evidence="1">Uncharacterized protein</fullName>
    </submittedName>
</protein>
<dbReference type="OrthoDB" id="1841591at2"/>
<dbReference type="eggNOG" id="ENOG502Z9TP">
    <property type="taxonomic scope" value="Bacteria"/>
</dbReference>
<organism evidence="1 2">
    <name type="scientific">Sutterella wadsworthensis 2_1_59BFAA</name>
    <dbReference type="NCBI Taxonomy" id="742823"/>
    <lineage>
        <taxon>Bacteria</taxon>
        <taxon>Pseudomonadati</taxon>
        <taxon>Pseudomonadota</taxon>
        <taxon>Betaproteobacteria</taxon>
        <taxon>Burkholderiales</taxon>
        <taxon>Sutterellaceae</taxon>
        <taxon>Sutterella</taxon>
    </lineage>
</organism>
<proteinExistence type="predicted"/>
<dbReference type="Proteomes" id="UP000005835">
    <property type="component" value="Unassembled WGS sequence"/>
</dbReference>
<gene>
    <name evidence="1" type="ORF">HMPREF9465_01219</name>
</gene>
<accession>K1KHB0</accession>
<reference evidence="1 2" key="1">
    <citation type="submission" date="2012-05" db="EMBL/GenBank/DDBJ databases">
        <title>The Genome Sequence of Sutterella wadsworthensis 2_1_59BFAA.</title>
        <authorList>
            <consortium name="The Broad Institute Genome Sequencing Platform"/>
            <person name="Earl A."/>
            <person name="Ward D."/>
            <person name="Feldgarden M."/>
            <person name="Gevers D."/>
            <person name="Daigneault M."/>
            <person name="Strauss J."/>
            <person name="Allen-Vercoe E."/>
            <person name="Walker B."/>
            <person name="Young S.K."/>
            <person name="Zeng Q."/>
            <person name="Gargeya S."/>
            <person name="Fitzgerald M."/>
            <person name="Haas B."/>
            <person name="Abouelleil A."/>
            <person name="Alvarado L."/>
            <person name="Arachchi H.M."/>
            <person name="Berlin A.M."/>
            <person name="Chapman S.B."/>
            <person name="Goldberg J."/>
            <person name="Griggs A."/>
            <person name="Gujja S."/>
            <person name="Hansen M."/>
            <person name="Howarth C."/>
            <person name="Imamovic A."/>
            <person name="Larimer J."/>
            <person name="McCowen C."/>
            <person name="Montmayeur A."/>
            <person name="Murphy C."/>
            <person name="Neiman D."/>
            <person name="Pearson M."/>
            <person name="Priest M."/>
            <person name="Roberts A."/>
            <person name="Saif S."/>
            <person name="Shea T."/>
            <person name="Sisk P."/>
            <person name="Sykes S."/>
            <person name="Wortman J."/>
            <person name="Nusbaum C."/>
            <person name="Birren B."/>
        </authorList>
    </citation>
    <scope>NUCLEOTIDE SEQUENCE [LARGE SCALE GENOMIC DNA]</scope>
    <source>
        <strain evidence="1 2">2_1_59BFAA</strain>
    </source>
</reference>
<keyword evidence="2" id="KW-1185">Reference proteome</keyword>
<evidence type="ECO:0000313" key="2">
    <source>
        <dbReference type="Proteomes" id="UP000005835"/>
    </source>
</evidence>
<dbReference type="HOGENOM" id="CLU_1073002_0_0_4"/>